<dbReference type="OrthoDB" id="25804at2"/>
<reference evidence="1 2" key="1">
    <citation type="submission" date="2007-10" db="EMBL/GenBank/DDBJ databases">
        <title>Complete sequence of Desulfococcus oleovorans Hxd3.</title>
        <authorList>
            <consortium name="US DOE Joint Genome Institute"/>
            <person name="Copeland A."/>
            <person name="Lucas S."/>
            <person name="Lapidus A."/>
            <person name="Barry K."/>
            <person name="Glavina del Rio T."/>
            <person name="Dalin E."/>
            <person name="Tice H."/>
            <person name="Pitluck S."/>
            <person name="Kiss H."/>
            <person name="Brettin T."/>
            <person name="Bruce D."/>
            <person name="Detter J.C."/>
            <person name="Han C."/>
            <person name="Schmutz J."/>
            <person name="Larimer F."/>
            <person name="Land M."/>
            <person name="Hauser L."/>
            <person name="Kyrpides N."/>
            <person name="Kim E."/>
            <person name="Wawrik B."/>
            <person name="Richardson P."/>
        </authorList>
    </citation>
    <scope>NUCLEOTIDE SEQUENCE [LARGE SCALE GENOMIC DNA]</scope>
    <source>
        <strain evidence="2">DSM 6200 / JCM 39069 / Hxd3</strain>
    </source>
</reference>
<gene>
    <name evidence="1" type="ordered locus">Dole_2350</name>
</gene>
<protein>
    <submittedName>
        <fullName evidence="1">Uncharacterized protein</fullName>
    </submittedName>
</protein>
<dbReference type="RefSeq" id="WP_012175766.1">
    <property type="nucleotide sequence ID" value="NC_009943.1"/>
</dbReference>
<evidence type="ECO:0000313" key="1">
    <source>
        <dbReference type="EMBL" id="ABW68154.1"/>
    </source>
</evidence>
<dbReference type="Proteomes" id="UP000008561">
    <property type="component" value="Chromosome"/>
</dbReference>
<name>A8ZVG7_DESOH</name>
<dbReference type="HAMAP" id="MF_00582">
    <property type="entry name" value="UPF0215"/>
    <property type="match status" value="1"/>
</dbReference>
<dbReference type="InterPro" id="IPR002802">
    <property type="entry name" value="Endo_dU"/>
</dbReference>
<dbReference type="HOGENOM" id="CLU_095956_1_0_7"/>
<dbReference type="KEGG" id="dol:Dole_2350"/>
<accession>A8ZVG7</accession>
<dbReference type="Gene3D" id="3.30.2170.10">
    <property type="entry name" value="archaeoglobus fulgidus dsm 4304 superfamily"/>
    <property type="match status" value="1"/>
</dbReference>
<dbReference type="PANTHER" id="PTHR39518">
    <property type="entry name" value="UPF0215 PROTEIN MJ1150"/>
    <property type="match status" value="1"/>
</dbReference>
<dbReference type="STRING" id="96561.Dole_2350"/>
<keyword evidence="2" id="KW-1185">Reference proteome</keyword>
<dbReference type="EMBL" id="CP000859">
    <property type="protein sequence ID" value="ABW68154.1"/>
    <property type="molecule type" value="Genomic_DNA"/>
</dbReference>
<sequence>MKHFSNVVGFDDAPFARDHAGPVAVVGAVYAGLRFDGVLMGEIQKDGTDAADVLATLITESRFADHIRLILLQGIALGGFNVVDVFSLHQRTGLPVLVVSRVRPDMEAIKKALLASIPEGKKKWAVIERLGQMEEVADIFVQRVDISMEQARQVIKRFAVHSRIPEPIRAAHLIAGALANGQSRGNP</sequence>
<dbReference type="eggNOG" id="COG1628">
    <property type="taxonomic scope" value="Bacteria"/>
</dbReference>
<dbReference type="PIRSF" id="PIRSF006380">
    <property type="entry name" value="UCP006380"/>
    <property type="match status" value="1"/>
</dbReference>
<organism evidence="1 2">
    <name type="scientific">Desulfosudis oleivorans (strain DSM 6200 / JCM 39069 / Hxd3)</name>
    <name type="common">Desulfococcus oleovorans</name>
    <dbReference type="NCBI Taxonomy" id="96561"/>
    <lineage>
        <taxon>Bacteria</taxon>
        <taxon>Pseudomonadati</taxon>
        <taxon>Thermodesulfobacteriota</taxon>
        <taxon>Desulfobacteria</taxon>
        <taxon>Desulfobacterales</taxon>
        <taxon>Desulfosudaceae</taxon>
        <taxon>Desulfosudis</taxon>
    </lineage>
</organism>
<dbReference type="AlphaFoldDB" id="A8ZVG7"/>
<dbReference type="PANTHER" id="PTHR39518:SF2">
    <property type="entry name" value="UPF0215 PROTEIN MJ1150"/>
    <property type="match status" value="1"/>
</dbReference>
<evidence type="ECO:0000313" key="2">
    <source>
        <dbReference type="Proteomes" id="UP000008561"/>
    </source>
</evidence>
<dbReference type="Pfam" id="PF01949">
    <property type="entry name" value="Endo_dU"/>
    <property type="match status" value="1"/>
</dbReference>
<proteinExistence type="inferred from homology"/>